<feature type="domain" description="Core-binding (CB)" evidence="7">
    <location>
        <begin position="94"/>
        <end position="177"/>
    </location>
</feature>
<dbReference type="Pfam" id="PF00589">
    <property type="entry name" value="Phage_integrase"/>
    <property type="match status" value="1"/>
</dbReference>
<dbReference type="PANTHER" id="PTHR30349:SF64">
    <property type="entry name" value="PROPHAGE INTEGRASE INTD-RELATED"/>
    <property type="match status" value="1"/>
</dbReference>
<reference evidence="8 9" key="1">
    <citation type="journal article" date="2018" name="J. Microbiol.">
        <title>Baekduia soli gen. nov., sp. nov., a novel bacterium isolated from the soil of Baekdu Mountain and proposal of a novel family name, Baekduiaceae fam. nov.</title>
        <authorList>
            <person name="An D.S."/>
            <person name="Siddiqi M.Z."/>
            <person name="Kim K.H."/>
            <person name="Yu H.S."/>
            <person name="Im W.T."/>
        </authorList>
    </citation>
    <scope>NUCLEOTIDE SEQUENCE [LARGE SCALE GENOMIC DNA]</scope>
    <source>
        <strain evidence="8 9">BR7-21</strain>
    </source>
</reference>
<proteinExistence type="inferred from homology"/>
<dbReference type="CDD" id="cd00796">
    <property type="entry name" value="INT_Rci_Hp1_C"/>
    <property type="match status" value="1"/>
</dbReference>
<keyword evidence="4" id="KW-0233">DNA recombination</keyword>
<dbReference type="InterPro" id="IPR050090">
    <property type="entry name" value="Tyrosine_recombinase_XerCD"/>
</dbReference>
<keyword evidence="3 5" id="KW-0238">DNA-binding</keyword>
<dbReference type="GO" id="GO:0003677">
    <property type="term" value="F:DNA binding"/>
    <property type="evidence" value="ECO:0007669"/>
    <property type="project" value="UniProtKB-UniRule"/>
</dbReference>
<evidence type="ECO:0000256" key="2">
    <source>
        <dbReference type="ARBA" id="ARBA00022908"/>
    </source>
</evidence>
<keyword evidence="9" id="KW-1185">Reference proteome</keyword>
<keyword evidence="2" id="KW-0229">DNA integration</keyword>
<dbReference type="KEGG" id="bsol:FSW04_17700"/>
<comment type="similarity">
    <text evidence="1">Belongs to the 'phage' integrase family.</text>
</comment>
<dbReference type="AlphaFoldDB" id="A0A5B8U811"/>
<dbReference type="InterPro" id="IPR004107">
    <property type="entry name" value="Integrase_SAM-like_N"/>
</dbReference>
<evidence type="ECO:0000256" key="3">
    <source>
        <dbReference type="ARBA" id="ARBA00023125"/>
    </source>
</evidence>
<dbReference type="EMBL" id="CP042430">
    <property type="protein sequence ID" value="QEC49233.1"/>
    <property type="molecule type" value="Genomic_DNA"/>
</dbReference>
<dbReference type="InterPro" id="IPR013762">
    <property type="entry name" value="Integrase-like_cat_sf"/>
</dbReference>
<dbReference type="PANTHER" id="PTHR30349">
    <property type="entry name" value="PHAGE INTEGRASE-RELATED"/>
    <property type="match status" value="1"/>
</dbReference>
<dbReference type="PROSITE" id="PS51898">
    <property type="entry name" value="TYR_RECOMBINASE"/>
    <property type="match status" value="1"/>
</dbReference>
<evidence type="ECO:0000259" key="7">
    <source>
        <dbReference type="PROSITE" id="PS51900"/>
    </source>
</evidence>
<dbReference type="SUPFAM" id="SSF56349">
    <property type="entry name" value="DNA breaking-rejoining enzymes"/>
    <property type="match status" value="1"/>
</dbReference>
<dbReference type="Gene3D" id="1.10.150.130">
    <property type="match status" value="1"/>
</dbReference>
<dbReference type="Proteomes" id="UP000321805">
    <property type="component" value="Chromosome"/>
</dbReference>
<organism evidence="8 9">
    <name type="scientific">Baekduia soli</name>
    <dbReference type="NCBI Taxonomy" id="496014"/>
    <lineage>
        <taxon>Bacteria</taxon>
        <taxon>Bacillati</taxon>
        <taxon>Actinomycetota</taxon>
        <taxon>Thermoleophilia</taxon>
        <taxon>Solirubrobacterales</taxon>
        <taxon>Baekduiaceae</taxon>
        <taxon>Baekduia</taxon>
    </lineage>
</organism>
<evidence type="ECO:0000256" key="4">
    <source>
        <dbReference type="ARBA" id="ARBA00023172"/>
    </source>
</evidence>
<dbReference type="PROSITE" id="PS51900">
    <property type="entry name" value="CB"/>
    <property type="match status" value="1"/>
</dbReference>
<accession>A0A5B8U811</accession>
<dbReference type="InterPro" id="IPR044068">
    <property type="entry name" value="CB"/>
</dbReference>
<dbReference type="GO" id="GO:0015074">
    <property type="term" value="P:DNA integration"/>
    <property type="evidence" value="ECO:0007669"/>
    <property type="project" value="UniProtKB-KW"/>
</dbReference>
<evidence type="ECO:0000313" key="9">
    <source>
        <dbReference type="Proteomes" id="UP000321805"/>
    </source>
</evidence>
<feature type="domain" description="Tyr recombinase" evidence="6">
    <location>
        <begin position="218"/>
        <end position="412"/>
    </location>
</feature>
<evidence type="ECO:0000259" key="6">
    <source>
        <dbReference type="PROSITE" id="PS51898"/>
    </source>
</evidence>
<dbReference type="InterPro" id="IPR010998">
    <property type="entry name" value="Integrase_recombinase_N"/>
</dbReference>
<dbReference type="Pfam" id="PF14659">
    <property type="entry name" value="Phage_int_SAM_3"/>
    <property type="match status" value="1"/>
</dbReference>
<evidence type="ECO:0000256" key="5">
    <source>
        <dbReference type="PROSITE-ProRule" id="PRU01248"/>
    </source>
</evidence>
<evidence type="ECO:0000256" key="1">
    <source>
        <dbReference type="ARBA" id="ARBA00008857"/>
    </source>
</evidence>
<dbReference type="GO" id="GO:0006310">
    <property type="term" value="P:DNA recombination"/>
    <property type="evidence" value="ECO:0007669"/>
    <property type="project" value="UniProtKB-KW"/>
</dbReference>
<dbReference type="Gene3D" id="1.10.443.10">
    <property type="entry name" value="Intergrase catalytic core"/>
    <property type="match status" value="1"/>
</dbReference>
<sequence>MRKPATGHLVVKDWGGGRRWIAVHNATADGKRTRTALGPAWIKPTSRRTPRGAVVWRAADGSCPEGYLTPKMAEQALQELLGARPAVRAKNAGATFGDAVDIYLARAKRDREPSTYRGYKGIVGTHLEPRIGRATPLASITTATVDAFREAMLDAGKAPRTVQQAQVVLHGVLGRAVRDGLLEANPAARAEKVRVRASGAFNVLEPAEVEAVGRAAAGAWAPVDGDQHASDQCRAWADQTAATIRFAAYTGLRLGELRALRWEDVDFAHAIVHVRRNAPTSAPAGASEKPPKSGLVRSVPLIDQAARALDAISRREFFLEPGDRVFPAQMGGPFNDNDLRRAFYAALDGAGLGHLRTKENPIRLHDLRHCFGSLAVRVAPLSDVRLWMGHSDIATTMRYVHSVPRNDVAAKLSAAFSIEVAPAGELMM</sequence>
<evidence type="ECO:0000313" key="8">
    <source>
        <dbReference type="EMBL" id="QEC49233.1"/>
    </source>
</evidence>
<protein>
    <submittedName>
        <fullName evidence="8">Site-specific integrase</fullName>
    </submittedName>
</protein>
<gene>
    <name evidence="8" type="ORF">FSW04_17700</name>
</gene>
<dbReference type="OrthoDB" id="3175606at2"/>
<dbReference type="InterPro" id="IPR002104">
    <property type="entry name" value="Integrase_catalytic"/>
</dbReference>
<dbReference type="InterPro" id="IPR011010">
    <property type="entry name" value="DNA_brk_join_enz"/>
</dbReference>
<name>A0A5B8U811_9ACTN</name>